<evidence type="ECO:0008006" key="4">
    <source>
        <dbReference type="Google" id="ProtNLM"/>
    </source>
</evidence>
<evidence type="ECO:0000313" key="3">
    <source>
        <dbReference type="Proteomes" id="UP000053776"/>
    </source>
</evidence>
<sequence>MYDELNKNVDDDENRNLYDALCDQIIKKSCGQLSKHKDACMKLVRNLGFYSMGSIYFKYNYDRCNILYNWIYNSIQKGKTTDDIIKNCYYEYIQGKESIQNKNTCIYHSYKDDYEEPENIMLLNIFISYIGDTKITMNGENNILKSSCLKYICEFVNIYKKMFSEYCHEKGSNDQKQQITCAYLSKFKENYNIFLFSQLNEKDKIPSLEKVEEEYMHKCQMDEQRLALRADVHDEGQRFSHPRRDTREGPHTFPYQPALSNSDPNNSMSSTVSTAVGTVAGASSILALLYKVTQNFI</sequence>
<accession>A0A0J9T563</accession>
<dbReference type="EMBL" id="KQ235146">
    <property type="protein sequence ID" value="KMZ89772.1"/>
    <property type="molecule type" value="Genomic_DNA"/>
</dbReference>
<name>A0A0J9T563_PLAVI</name>
<evidence type="ECO:0000256" key="1">
    <source>
        <dbReference type="SAM" id="MobiDB-lite"/>
    </source>
</evidence>
<feature type="region of interest" description="Disordered" evidence="1">
    <location>
        <begin position="233"/>
        <end position="271"/>
    </location>
</feature>
<evidence type="ECO:0000313" key="2">
    <source>
        <dbReference type="EMBL" id="KMZ89772.1"/>
    </source>
</evidence>
<dbReference type="Proteomes" id="UP000053776">
    <property type="component" value="Unassembled WGS sequence"/>
</dbReference>
<dbReference type="InterPro" id="IPR008780">
    <property type="entry name" value="Plasmodium_Vir"/>
</dbReference>
<dbReference type="AlphaFoldDB" id="A0A0J9T563"/>
<gene>
    <name evidence="2" type="ORF">PVMG_04602</name>
</gene>
<proteinExistence type="predicted"/>
<reference evidence="2 3" key="1">
    <citation type="submission" date="2011-08" db="EMBL/GenBank/DDBJ databases">
        <title>The Genome Sequence of Plasmodium vivax Mauritania I.</title>
        <authorList>
            <consortium name="The Broad Institute Genome Sequencing Platform"/>
            <consortium name="The Broad Institute Genome Sequencing Center for Infectious Disease"/>
            <person name="Neafsey D."/>
            <person name="Carlton J."/>
            <person name="Barnwell J."/>
            <person name="Collins W."/>
            <person name="Escalante A."/>
            <person name="Mullikin J."/>
            <person name="Saul A."/>
            <person name="Guigo R."/>
            <person name="Camara F."/>
            <person name="Young S.K."/>
            <person name="Zeng Q."/>
            <person name="Gargeya S."/>
            <person name="Fitzgerald M."/>
            <person name="Haas B."/>
            <person name="Abouelleil A."/>
            <person name="Alvarado L."/>
            <person name="Arachchi H.M."/>
            <person name="Berlin A."/>
            <person name="Brown A."/>
            <person name="Chapman S.B."/>
            <person name="Chen Z."/>
            <person name="Dunbar C."/>
            <person name="Freedman E."/>
            <person name="Gearin G."/>
            <person name="Gellesch M."/>
            <person name="Goldberg J."/>
            <person name="Griggs A."/>
            <person name="Gujja S."/>
            <person name="Heiman D."/>
            <person name="Howarth C."/>
            <person name="Larson L."/>
            <person name="Lui A."/>
            <person name="MacDonald P.J.P."/>
            <person name="Montmayeur A."/>
            <person name="Murphy C."/>
            <person name="Neiman D."/>
            <person name="Pearson M."/>
            <person name="Priest M."/>
            <person name="Roberts A."/>
            <person name="Saif S."/>
            <person name="Shea T."/>
            <person name="Shenoy N."/>
            <person name="Sisk P."/>
            <person name="Stolte C."/>
            <person name="Sykes S."/>
            <person name="Wortman J."/>
            <person name="Nusbaum C."/>
            <person name="Birren B."/>
        </authorList>
    </citation>
    <scope>NUCLEOTIDE SEQUENCE [LARGE SCALE GENOMIC DNA]</scope>
    <source>
        <strain evidence="2 3">Mauritania I</strain>
    </source>
</reference>
<dbReference type="Pfam" id="PF05795">
    <property type="entry name" value="Plasmodium_Vir"/>
    <property type="match status" value="1"/>
</dbReference>
<feature type="compositionally biased region" description="Basic and acidic residues" evidence="1">
    <location>
        <begin position="233"/>
        <end position="250"/>
    </location>
</feature>
<feature type="compositionally biased region" description="Polar residues" evidence="1">
    <location>
        <begin position="258"/>
        <end position="271"/>
    </location>
</feature>
<protein>
    <recommendedName>
        <fullName evidence="4">Variable surface protein Vir7-like protein</fullName>
    </recommendedName>
</protein>
<organism evidence="2 3">
    <name type="scientific">Plasmodium vivax Mauritania I</name>
    <dbReference type="NCBI Taxonomy" id="1035515"/>
    <lineage>
        <taxon>Eukaryota</taxon>
        <taxon>Sar</taxon>
        <taxon>Alveolata</taxon>
        <taxon>Apicomplexa</taxon>
        <taxon>Aconoidasida</taxon>
        <taxon>Haemosporida</taxon>
        <taxon>Plasmodiidae</taxon>
        <taxon>Plasmodium</taxon>
        <taxon>Plasmodium (Plasmodium)</taxon>
    </lineage>
</organism>